<keyword evidence="4" id="KW-1185">Reference proteome</keyword>
<evidence type="ECO:0000313" key="4">
    <source>
        <dbReference type="Proteomes" id="UP001343257"/>
    </source>
</evidence>
<proteinExistence type="predicted"/>
<evidence type="ECO:0000256" key="2">
    <source>
        <dbReference type="SAM" id="SignalP"/>
    </source>
</evidence>
<organism evidence="3 4">
    <name type="scientific">Paenibacillus chibensis</name>
    <dbReference type="NCBI Taxonomy" id="59846"/>
    <lineage>
        <taxon>Bacteria</taxon>
        <taxon>Bacillati</taxon>
        <taxon>Bacillota</taxon>
        <taxon>Bacilli</taxon>
        <taxon>Bacillales</taxon>
        <taxon>Paenibacillaceae</taxon>
        <taxon>Paenibacillus</taxon>
    </lineage>
</organism>
<evidence type="ECO:0000313" key="3">
    <source>
        <dbReference type="EMBL" id="MED5021012.1"/>
    </source>
</evidence>
<keyword evidence="2" id="KW-0732">Signal</keyword>
<evidence type="ECO:0000256" key="1">
    <source>
        <dbReference type="SAM" id="Coils"/>
    </source>
</evidence>
<dbReference type="EMBL" id="JARTLD010000093">
    <property type="protein sequence ID" value="MED5021012.1"/>
    <property type="molecule type" value="Genomic_DNA"/>
</dbReference>
<name>A0ABU6Q2T9_9BACL</name>
<protein>
    <submittedName>
        <fullName evidence="3">Uncharacterized protein</fullName>
    </submittedName>
</protein>
<feature type="signal peptide" evidence="2">
    <location>
        <begin position="1"/>
        <end position="24"/>
    </location>
</feature>
<accession>A0ABU6Q2T9</accession>
<reference evidence="3 4" key="1">
    <citation type="submission" date="2023-03" db="EMBL/GenBank/DDBJ databases">
        <title>Bacillus Genome Sequencing.</title>
        <authorList>
            <person name="Dunlap C."/>
        </authorList>
    </citation>
    <scope>NUCLEOTIDE SEQUENCE [LARGE SCALE GENOMIC DNA]</scope>
    <source>
        <strain evidence="3 4">NRS-52</strain>
    </source>
</reference>
<keyword evidence="1" id="KW-0175">Coiled coil</keyword>
<sequence length="245" mass="25640">MKVQQILKRTALSAVMLSAVAAPAITNADSSQKAEAVPAVKTEAAMSAATAVSADAKQIQIAKILDPVELAKQYAPETVSDWQETMKHFSKSITLKATKDETTPMASVEIQDVAVKGETKLIPAAKAVAAVKLDTVKANNLVKTEKAEPAAENFAKAVRLDMVSVPAAVSMPVATLVPGDDNAKTVAVSLVTASSLPEGEHDAFGNAWTALSKAEESKDAAAIKDALAELLKQYKQMIADEAADK</sequence>
<feature type="coiled-coil region" evidence="1">
    <location>
        <begin position="213"/>
        <end position="240"/>
    </location>
</feature>
<feature type="chain" id="PRO_5045687112" evidence="2">
    <location>
        <begin position="25"/>
        <end position="245"/>
    </location>
</feature>
<comment type="caution">
    <text evidence="3">The sequence shown here is derived from an EMBL/GenBank/DDBJ whole genome shotgun (WGS) entry which is preliminary data.</text>
</comment>
<dbReference type="RefSeq" id="WP_328282412.1">
    <property type="nucleotide sequence ID" value="NZ_JARTLD010000093.1"/>
</dbReference>
<gene>
    <name evidence="3" type="ORF">P9847_27495</name>
</gene>
<dbReference type="Proteomes" id="UP001343257">
    <property type="component" value="Unassembled WGS sequence"/>
</dbReference>